<evidence type="ECO:0000313" key="2">
    <source>
        <dbReference type="EMBL" id="TMI79725.1"/>
    </source>
</evidence>
<gene>
    <name evidence="2" type="ORF">E6H04_10045</name>
</gene>
<feature type="transmembrane region" description="Helical" evidence="1">
    <location>
        <begin position="62"/>
        <end position="83"/>
    </location>
</feature>
<dbReference type="AlphaFoldDB" id="A0A537J889"/>
<organism evidence="2 3">
    <name type="scientific">Candidatus Segetimicrobium genomatis</name>
    <dbReference type="NCBI Taxonomy" id="2569760"/>
    <lineage>
        <taxon>Bacteria</taxon>
        <taxon>Bacillati</taxon>
        <taxon>Candidatus Sysuimicrobiota</taxon>
        <taxon>Candidatus Sysuimicrobiia</taxon>
        <taxon>Candidatus Sysuimicrobiales</taxon>
        <taxon>Candidatus Segetimicrobiaceae</taxon>
        <taxon>Candidatus Segetimicrobium</taxon>
    </lineage>
</organism>
<evidence type="ECO:0000313" key="3">
    <source>
        <dbReference type="Proteomes" id="UP000320048"/>
    </source>
</evidence>
<proteinExistence type="predicted"/>
<dbReference type="EMBL" id="VBAO01000264">
    <property type="protein sequence ID" value="TMI79725.1"/>
    <property type="molecule type" value="Genomic_DNA"/>
</dbReference>
<protein>
    <submittedName>
        <fullName evidence="2">Uncharacterized protein</fullName>
    </submittedName>
</protein>
<reference evidence="2 3" key="1">
    <citation type="journal article" date="2019" name="Nat. Microbiol.">
        <title>Mediterranean grassland soil C-N compound turnover is dependent on rainfall and depth, and is mediated by genomically divergent microorganisms.</title>
        <authorList>
            <person name="Diamond S."/>
            <person name="Andeer P.F."/>
            <person name="Li Z."/>
            <person name="Crits-Christoph A."/>
            <person name="Burstein D."/>
            <person name="Anantharaman K."/>
            <person name="Lane K.R."/>
            <person name="Thomas B.C."/>
            <person name="Pan C."/>
            <person name="Northen T.R."/>
            <person name="Banfield J.F."/>
        </authorList>
    </citation>
    <scope>NUCLEOTIDE SEQUENCE [LARGE SCALE GENOMIC DNA]</scope>
    <source>
        <strain evidence="2">NP_7</strain>
    </source>
</reference>
<keyword evidence="1" id="KW-0812">Transmembrane</keyword>
<accession>A0A537J889</accession>
<name>A0A537J889_9BACT</name>
<keyword evidence="1" id="KW-0472">Membrane</keyword>
<keyword evidence="1" id="KW-1133">Transmembrane helix</keyword>
<comment type="caution">
    <text evidence="2">The sequence shown here is derived from an EMBL/GenBank/DDBJ whole genome shotgun (WGS) entry which is preliminary data.</text>
</comment>
<sequence length="84" mass="9659">MGVTATRSDRRVYGMRRRAPRRSISRALFPAVQPRTGRLIGRWGPVERTTLWDKLHDDRTLIGLKIVLLTFLFLLTALLEWAAA</sequence>
<dbReference type="Proteomes" id="UP000320048">
    <property type="component" value="Unassembled WGS sequence"/>
</dbReference>
<evidence type="ECO:0000256" key="1">
    <source>
        <dbReference type="SAM" id="Phobius"/>
    </source>
</evidence>